<dbReference type="SUPFAM" id="SSF102198">
    <property type="entry name" value="Putative cyclase"/>
    <property type="match status" value="1"/>
</dbReference>
<sequence length="294" mass="32082">MAAAFLLGAVLVLAASTTAEVIDLSYTYNVDAPTSPQLSPFTHTIIKKGLNKLNIWVELNDFCSSEHSGTHIDAPVHYSQHGWTVDAVPIARLWRVPAVVVDVSKEITQTQDKNYEVKVRDLEQWEEVHGTIPDGALVLFRTGWATKVKNIREYAGLDQQNNRNFPGVGKGAAEWLVKHKSRHSYETGVVGVGIDTLCLDKGSTVRLPAHVTFFQNNIYGLENLANLDKLPETGSYVTVMPLKIGGGSGSPARIVAEVGEIPPGVSRAFSTLHTTSVLPLLVSAALMARWFLIE</sequence>
<proteinExistence type="inferred from homology"/>
<dbReference type="EMBL" id="JARKIK010000063">
    <property type="protein sequence ID" value="KAK8730771.1"/>
    <property type="molecule type" value="Genomic_DNA"/>
</dbReference>
<organism evidence="3 4">
    <name type="scientific">Cherax quadricarinatus</name>
    <name type="common">Australian red claw crayfish</name>
    <dbReference type="NCBI Taxonomy" id="27406"/>
    <lineage>
        <taxon>Eukaryota</taxon>
        <taxon>Metazoa</taxon>
        <taxon>Ecdysozoa</taxon>
        <taxon>Arthropoda</taxon>
        <taxon>Crustacea</taxon>
        <taxon>Multicrustacea</taxon>
        <taxon>Malacostraca</taxon>
        <taxon>Eumalacostraca</taxon>
        <taxon>Eucarida</taxon>
        <taxon>Decapoda</taxon>
        <taxon>Pleocyemata</taxon>
        <taxon>Astacidea</taxon>
        <taxon>Parastacoidea</taxon>
        <taxon>Parastacidae</taxon>
        <taxon>Cherax</taxon>
    </lineage>
</organism>
<evidence type="ECO:0000313" key="4">
    <source>
        <dbReference type="Proteomes" id="UP001445076"/>
    </source>
</evidence>
<comment type="caution">
    <text evidence="3">The sequence shown here is derived from an EMBL/GenBank/DDBJ whole genome shotgun (WGS) entry which is preliminary data.</text>
</comment>
<evidence type="ECO:0000313" key="3">
    <source>
        <dbReference type="EMBL" id="KAK8730771.1"/>
    </source>
</evidence>
<dbReference type="GO" id="GO:0004061">
    <property type="term" value="F:arylformamidase activity"/>
    <property type="evidence" value="ECO:0007669"/>
    <property type="project" value="InterPro"/>
</dbReference>
<reference evidence="3" key="2">
    <citation type="submission" date="2024-01" db="EMBL/GenBank/DDBJ databases">
        <authorList>
            <person name="He J."/>
            <person name="Wang M."/>
            <person name="Zheng J."/>
            <person name="Liu Z."/>
        </authorList>
    </citation>
    <scope>NUCLEOTIDE SEQUENCE</scope>
    <source>
        <strain evidence="3">ZL_2023a</strain>
        <tissue evidence="3">Muscle</tissue>
    </source>
</reference>
<dbReference type="InterPro" id="IPR007325">
    <property type="entry name" value="KFase/CYL"/>
</dbReference>
<dbReference type="Proteomes" id="UP001445076">
    <property type="component" value="Unassembled WGS sequence"/>
</dbReference>
<reference evidence="3 4" key="1">
    <citation type="journal article" date="2024" name="BMC Genomics">
        <title>Genome assembly of redclaw crayfish (Cherax quadricarinatus) provides insights into its immune adaptation and hypoxia tolerance.</title>
        <authorList>
            <person name="Liu Z."/>
            <person name="Zheng J."/>
            <person name="Li H."/>
            <person name="Fang K."/>
            <person name="Wang S."/>
            <person name="He J."/>
            <person name="Zhou D."/>
            <person name="Weng S."/>
            <person name="Chi M."/>
            <person name="Gu Z."/>
            <person name="He J."/>
            <person name="Li F."/>
            <person name="Wang M."/>
        </authorList>
    </citation>
    <scope>NUCLEOTIDE SEQUENCE [LARGE SCALE GENOMIC DNA]</scope>
    <source>
        <strain evidence="3">ZL_2023a</strain>
    </source>
</reference>
<gene>
    <name evidence="3" type="ORF">OTU49_007922</name>
</gene>
<dbReference type="PANTHER" id="PTHR31118:SF12">
    <property type="entry name" value="CYCLASE-LIKE PROTEIN 2"/>
    <property type="match status" value="1"/>
</dbReference>
<dbReference type="PANTHER" id="PTHR31118">
    <property type="entry name" value="CYCLASE-LIKE PROTEIN 2"/>
    <property type="match status" value="1"/>
</dbReference>
<dbReference type="EMBL" id="JARKIK010000063">
    <property type="protein sequence ID" value="KAK8730772.1"/>
    <property type="molecule type" value="Genomic_DNA"/>
</dbReference>
<dbReference type="GO" id="GO:0019441">
    <property type="term" value="P:L-tryptophan catabolic process to kynurenine"/>
    <property type="evidence" value="ECO:0007669"/>
    <property type="project" value="InterPro"/>
</dbReference>
<evidence type="ECO:0000256" key="1">
    <source>
        <dbReference type="ARBA" id="ARBA00007865"/>
    </source>
</evidence>
<accession>A0AAW0WTS1</accession>
<dbReference type="InterPro" id="IPR037175">
    <property type="entry name" value="KFase_sf"/>
</dbReference>
<protein>
    <recommendedName>
        <fullName evidence="5">Cyclase</fullName>
    </recommendedName>
</protein>
<dbReference type="Gene3D" id="3.50.30.50">
    <property type="entry name" value="Putative cyclase"/>
    <property type="match status" value="1"/>
</dbReference>
<keyword evidence="2" id="KW-0732">Signal</keyword>
<comment type="similarity">
    <text evidence="1">Belongs to the Cyclase 1 superfamily.</text>
</comment>
<name>A0AAW0WTS1_CHEQU</name>
<dbReference type="AlphaFoldDB" id="A0AAW0WTS1"/>
<dbReference type="Pfam" id="PF04199">
    <property type="entry name" value="Cyclase"/>
    <property type="match status" value="1"/>
</dbReference>
<evidence type="ECO:0000256" key="2">
    <source>
        <dbReference type="SAM" id="SignalP"/>
    </source>
</evidence>
<keyword evidence="4" id="KW-1185">Reference proteome</keyword>
<feature type="signal peptide" evidence="2">
    <location>
        <begin position="1"/>
        <end position="19"/>
    </location>
</feature>
<evidence type="ECO:0008006" key="5">
    <source>
        <dbReference type="Google" id="ProtNLM"/>
    </source>
</evidence>
<feature type="chain" id="PRO_5044717351" description="Cyclase" evidence="2">
    <location>
        <begin position="20"/>
        <end position="294"/>
    </location>
</feature>